<dbReference type="InterPro" id="IPR036388">
    <property type="entry name" value="WH-like_DNA-bd_sf"/>
</dbReference>
<dbReference type="GO" id="GO:0003677">
    <property type="term" value="F:DNA binding"/>
    <property type="evidence" value="ECO:0007669"/>
    <property type="project" value="UniProtKB-KW"/>
</dbReference>
<proteinExistence type="predicted"/>
<evidence type="ECO:0000256" key="1">
    <source>
        <dbReference type="ARBA" id="ARBA00023015"/>
    </source>
</evidence>
<dbReference type="InterPro" id="IPR039422">
    <property type="entry name" value="MarR/SlyA-like"/>
</dbReference>
<accession>A0A1H2VK97</accession>
<evidence type="ECO:0000313" key="6">
    <source>
        <dbReference type="EMBL" id="SDW68299.1"/>
    </source>
</evidence>
<dbReference type="Pfam" id="PF01047">
    <property type="entry name" value="MarR"/>
    <property type="match status" value="1"/>
</dbReference>
<evidence type="ECO:0000259" key="5">
    <source>
        <dbReference type="PROSITE" id="PS50995"/>
    </source>
</evidence>
<keyword evidence="2 6" id="KW-0238">DNA-binding</keyword>
<dbReference type="Gene3D" id="1.10.10.10">
    <property type="entry name" value="Winged helix-like DNA-binding domain superfamily/Winged helix DNA-binding domain"/>
    <property type="match status" value="1"/>
</dbReference>
<dbReference type="PRINTS" id="PR00598">
    <property type="entry name" value="HTHMARR"/>
</dbReference>
<dbReference type="Proteomes" id="UP000199118">
    <property type="component" value="Unassembled WGS sequence"/>
</dbReference>
<dbReference type="PANTHER" id="PTHR33164:SF95">
    <property type="entry name" value="TRANSCRIPTIONAL REGULATOR"/>
    <property type="match status" value="1"/>
</dbReference>
<dbReference type="PANTHER" id="PTHR33164">
    <property type="entry name" value="TRANSCRIPTIONAL REGULATOR, MARR FAMILY"/>
    <property type="match status" value="1"/>
</dbReference>
<feature type="domain" description="HTH marR-type" evidence="5">
    <location>
        <begin position="57"/>
        <end position="186"/>
    </location>
</feature>
<keyword evidence="3" id="KW-0804">Transcription</keyword>
<dbReference type="GO" id="GO:0003700">
    <property type="term" value="F:DNA-binding transcription factor activity"/>
    <property type="evidence" value="ECO:0007669"/>
    <property type="project" value="InterPro"/>
</dbReference>
<protein>
    <submittedName>
        <fullName evidence="6">DNA-binding transcriptional regulator, MarR family</fullName>
    </submittedName>
</protein>
<dbReference type="EMBL" id="FNMZ01000002">
    <property type="protein sequence ID" value="SDW68299.1"/>
    <property type="molecule type" value="Genomic_DNA"/>
</dbReference>
<name>A0A1H2VK97_9RHOB</name>
<dbReference type="SUPFAM" id="SSF46785">
    <property type="entry name" value="Winged helix' DNA-binding domain"/>
    <property type="match status" value="1"/>
</dbReference>
<feature type="region of interest" description="Disordered" evidence="4">
    <location>
        <begin position="1"/>
        <end position="47"/>
    </location>
</feature>
<keyword evidence="7" id="KW-1185">Reference proteome</keyword>
<dbReference type="InterPro" id="IPR000835">
    <property type="entry name" value="HTH_MarR-typ"/>
</dbReference>
<sequence length="186" mass="19592">MAMATKAGATRGPAEAAAGPRGAGDRQVPPEGASEAPPAHQHARRSLGEAADAYRLDAQIGHLLRRANQRHLSIFSDRIPDLTPRQFAALAKLHEDGPVSQNQLGRATAMDAATIKGVIDRLAKRDLVSTAASPDDRRRLIVSLTEAGAALFAALAEDAVAATHATLAPLDPDDRAQLLRLLVRIA</sequence>
<dbReference type="PROSITE" id="PS50995">
    <property type="entry name" value="HTH_MARR_2"/>
    <property type="match status" value="1"/>
</dbReference>
<organism evidence="6 7">
    <name type="scientific">Albimonas donghaensis</name>
    <dbReference type="NCBI Taxonomy" id="356660"/>
    <lineage>
        <taxon>Bacteria</taxon>
        <taxon>Pseudomonadati</taxon>
        <taxon>Pseudomonadota</taxon>
        <taxon>Alphaproteobacteria</taxon>
        <taxon>Rhodobacterales</taxon>
        <taxon>Paracoccaceae</taxon>
        <taxon>Albimonas</taxon>
    </lineage>
</organism>
<dbReference type="AlphaFoldDB" id="A0A1H2VK97"/>
<evidence type="ECO:0000313" key="7">
    <source>
        <dbReference type="Proteomes" id="UP000199118"/>
    </source>
</evidence>
<evidence type="ECO:0000256" key="2">
    <source>
        <dbReference type="ARBA" id="ARBA00023125"/>
    </source>
</evidence>
<dbReference type="PROSITE" id="PS01117">
    <property type="entry name" value="HTH_MARR_1"/>
    <property type="match status" value="1"/>
</dbReference>
<dbReference type="STRING" id="356660.SAMN05444336_10286"/>
<keyword evidence="1" id="KW-0805">Transcription regulation</keyword>
<gene>
    <name evidence="6" type="ORF">SAMN05444336_10286</name>
</gene>
<dbReference type="InterPro" id="IPR023187">
    <property type="entry name" value="Tscrpt_reg_MarR-type_CS"/>
</dbReference>
<evidence type="ECO:0000256" key="4">
    <source>
        <dbReference type="SAM" id="MobiDB-lite"/>
    </source>
</evidence>
<reference evidence="6 7" key="1">
    <citation type="submission" date="2016-10" db="EMBL/GenBank/DDBJ databases">
        <authorList>
            <person name="de Groot N.N."/>
        </authorList>
    </citation>
    <scope>NUCLEOTIDE SEQUENCE [LARGE SCALE GENOMIC DNA]</scope>
    <source>
        <strain evidence="6 7">DSM 17890</strain>
    </source>
</reference>
<dbReference type="SMART" id="SM00347">
    <property type="entry name" value="HTH_MARR"/>
    <property type="match status" value="1"/>
</dbReference>
<dbReference type="InterPro" id="IPR036390">
    <property type="entry name" value="WH_DNA-bd_sf"/>
</dbReference>
<feature type="compositionally biased region" description="Low complexity" evidence="4">
    <location>
        <begin position="7"/>
        <end position="20"/>
    </location>
</feature>
<evidence type="ECO:0000256" key="3">
    <source>
        <dbReference type="ARBA" id="ARBA00023163"/>
    </source>
</evidence>
<dbReference type="GO" id="GO:0006950">
    <property type="term" value="P:response to stress"/>
    <property type="evidence" value="ECO:0007669"/>
    <property type="project" value="TreeGrafter"/>
</dbReference>